<evidence type="ECO:0000256" key="4">
    <source>
        <dbReference type="ARBA" id="ARBA00022692"/>
    </source>
</evidence>
<evidence type="ECO:0000256" key="7">
    <source>
        <dbReference type="ARBA" id="ARBA00023136"/>
    </source>
</evidence>
<comment type="similarity">
    <text evidence="9 10">Belongs to the TonB-dependent receptor family.</text>
</comment>
<evidence type="ECO:0000256" key="6">
    <source>
        <dbReference type="ARBA" id="ARBA00023077"/>
    </source>
</evidence>
<keyword evidence="14" id="KW-0675">Receptor</keyword>
<feature type="signal peptide" evidence="11">
    <location>
        <begin position="1"/>
        <end position="23"/>
    </location>
</feature>
<keyword evidence="7 9" id="KW-0472">Membrane</keyword>
<evidence type="ECO:0000259" key="12">
    <source>
        <dbReference type="Pfam" id="PF00593"/>
    </source>
</evidence>
<keyword evidence="8 9" id="KW-0998">Cell outer membrane</keyword>
<dbReference type="CDD" id="cd01347">
    <property type="entry name" value="ligand_gated_channel"/>
    <property type="match status" value="1"/>
</dbReference>
<dbReference type="GO" id="GO:0015344">
    <property type="term" value="F:siderophore uptake transmembrane transporter activity"/>
    <property type="evidence" value="ECO:0007669"/>
    <property type="project" value="TreeGrafter"/>
</dbReference>
<dbReference type="InterPro" id="IPR039426">
    <property type="entry name" value="TonB-dep_rcpt-like"/>
</dbReference>
<evidence type="ECO:0000256" key="3">
    <source>
        <dbReference type="ARBA" id="ARBA00022452"/>
    </source>
</evidence>
<dbReference type="Gene3D" id="2.40.170.20">
    <property type="entry name" value="TonB-dependent receptor, beta-barrel domain"/>
    <property type="match status" value="1"/>
</dbReference>
<dbReference type="InterPro" id="IPR037066">
    <property type="entry name" value="Plug_dom_sf"/>
</dbReference>
<dbReference type="PANTHER" id="PTHR32552">
    <property type="entry name" value="FERRICHROME IRON RECEPTOR-RELATED"/>
    <property type="match status" value="1"/>
</dbReference>
<keyword evidence="3 9" id="KW-1134">Transmembrane beta strand</keyword>
<evidence type="ECO:0000259" key="13">
    <source>
        <dbReference type="Pfam" id="PF07715"/>
    </source>
</evidence>
<evidence type="ECO:0000256" key="9">
    <source>
        <dbReference type="PROSITE-ProRule" id="PRU01360"/>
    </source>
</evidence>
<reference evidence="14 15" key="1">
    <citation type="journal article" date="2017" name="Environ. Sci. Technol.">
        <title>Organohalide Respiration with Chlorinated Ethenes under Low pH Conditions.</title>
        <authorList>
            <person name="Yang Y."/>
            <person name="Capiro N.L."/>
            <person name="Marcet T.F."/>
            <person name="Yan J."/>
            <person name="Pennell K.D."/>
            <person name="Loffler F.E."/>
        </authorList>
    </citation>
    <scope>NUCLEOTIDE SEQUENCE [LARGE SCALE GENOMIC DNA]</scope>
    <source>
        <strain evidence="14 15">ACSDCE</strain>
    </source>
</reference>
<keyword evidence="2 9" id="KW-0813">Transport</keyword>
<dbReference type="Pfam" id="PF00593">
    <property type="entry name" value="TonB_dep_Rec_b-barrel"/>
    <property type="match status" value="1"/>
</dbReference>
<evidence type="ECO:0000256" key="8">
    <source>
        <dbReference type="ARBA" id="ARBA00023237"/>
    </source>
</evidence>
<dbReference type="GO" id="GO:0009279">
    <property type="term" value="C:cell outer membrane"/>
    <property type="evidence" value="ECO:0007669"/>
    <property type="project" value="UniProtKB-SubCell"/>
</dbReference>
<evidence type="ECO:0000313" key="14">
    <source>
        <dbReference type="EMBL" id="QIR75661.2"/>
    </source>
</evidence>
<feature type="domain" description="TonB-dependent receptor-like beta-barrel" evidence="12">
    <location>
        <begin position="239"/>
        <end position="654"/>
    </location>
</feature>
<dbReference type="Gene3D" id="2.170.130.10">
    <property type="entry name" value="TonB-dependent receptor, plug domain"/>
    <property type="match status" value="1"/>
</dbReference>
<gene>
    <name evidence="14" type="ORF">FA584_05340</name>
</gene>
<evidence type="ECO:0000256" key="5">
    <source>
        <dbReference type="ARBA" id="ARBA00022729"/>
    </source>
</evidence>
<feature type="domain" description="TonB-dependent receptor plug" evidence="13">
    <location>
        <begin position="65"/>
        <end position="164"/>
    </location>
</feature>
<proteinExistence type="inferred from homology"/>
<keyword evidence="5 11" id="KW-0732">Signal</keyword>
<dbReference type="PANTHER" id="PTHR32552:SF82">
    <property type="entry name" value="FCUA PROTEIN"/>
    <property type="match status" value="1"/>
</dbReference>
<evidence type="ECO:0000256" key="1">
    <source>
        <dbReference type="ARBA" id="ARBA00004571"/>
    </source>
</evidence>
<dbReference type="InterPro" id="IPR012910">
    <property type="entry name" value="Plug_dom"/>
</dbReference>
<dbReference type="Proteomes" id="UP000502831">
    <property type="component" value="Chromosome"/>
</dbReference>
<dbReference type="InterPro" id="IPR010917">
    <property type="entry name" value="TonB_rcpt_CS"/>
</dbReference>
<dbReference type="PROSITE" id="PS01156">
    <property type="entry name" value="TONB_DEPENDENT_REC_2"/>
    <property type="match status" value="1"/>
</dbReference>
<keyword evidence="4 9" id="KW-0812">Transmembrane</keyword>
<sequence>MSNKRLNLSVMVAIVVFPLTLHADVYKLDAVETTATQVNMVNNDGISDGFLDKNVTVGPLGKKKAIDTPYQINTIPKDLSENAQAMGLEDVIKYVPSAQIEYRGGADLGRPQTRGMRGEVVANSFWDGLHIVSTTATAMEMFDDLQIINGLAGALYGPTAPSGIYSFTRKRPTADYENSVKMTYGYKGYGEAMADVGGMANDAIGYRAVVIGGDGEGYVDNSALRRKLVSLGLDFHLTERLTLETNFSYYNYIKEGYSSSYLMPYTALGVAKYTLPDAFDATDKKYGPNNGGREITTTTYSTKLKYEIADNWHAEAGYLNQRADRNMYIGSSTFNSNAGTYTPAVVSVSPMAARFDLDSWMGYVTTEQNFLGLEHDLALGGNGYRWDIYGADGSRRYVSSTTDVESLTLADTIKLNDQWQTVLSTSKSWIDKDAYATTGATTSEISKDGYSYAASLIYKPLKNLSFYITYADSLQQFDPVTYSGKTFILDPYRSKQYEIGSKLSLDRVDLSAALFQIKRPTAYLGYDGIYEIQGDQTNQGVEFMASGKVAESVALFGGITYMDTDITGAKIANIDNKQAIGMPEWQANLLAEYTVPSYKELVLSSNFHYTGKRAIDPANTEWADSYFTTDIGARYATKQLFGDKTILRLSVNNITNEKYWAGIFAGNVSGLDGDATAGTTTLFLGDGRNVTASIEVKF</sequence>
<dbReference type="RefSeq" id="WP_191342053.1">
    <property type="nucleotide sequence ID" value="NZ_CP039734.2"/>
</dbReference>
<dbReference type="SUPFAM" id="SSF56935">
    <property type="entry name" value="Porins"/>
    <property type="match status" value="1"/>
</dbReference>
<comment type="subcellular location">
    <subcellularLocation>
        <location evidence="1 9">Cell outer membrane</location>
        <topology evidence="1 9">Multi-pass membrane protein</topology>
    </subcellularLocation>
</comment>
<feature type="chain" id="PRO_5041633829" evidence="11">
    <location>
        <begin position="24"/>
        <end position="698"/>
    </location>
</feature>
<dbReference type="EMBL" id="CP039734">
    <property type="protein sequence ID" value="QIR75661.2"/>
    <property type="molecule type" value="Genomic_DNA"/>
</dbReference>
<name>A0AA92FG50_9BACT</name>
<dbReference type="AlphaFoldDB" id="A0AA92FG50"/>
<protein>
    <submittedName>
        <fullName evidence="14">TonB-dependent receptor</fullName>
    </submittedName>
</protein>
<dbReference type="InterPro" id="IPR036942">
    <property type="entry name" value="Beta-barrel_TonB_sf"/>
</dbReference>
<evidence type="ECO:0000256" key="2">
    <source>
        <dbReference type="ARBA" id="ARBA00022448"/>
    </source>
</evidence>
<organism evidence="14 15">
    <name type="scientific">Sulfurospirillum diekertiae</name>
    <dbReference type="NCBI Taxonomy" id="1854492"/>
    <lineage>
        <taxon>Bacteria</taxon>
        <taxon>Pseudomonadati</taxon>
        <taxon>Campylobacterota</taxon>
        <taxon>Epsilonproteobacteria</taxon>
        <taxon>Campylobacterales</taxon>
        <taxon>Sulfurospirillaceae</taxon>
        <taxon>Sulfurospirillum</taxon>
    </lineage>
</organism>
<evidence type="ECO:0000313" key="15">
    <source>
        <dbReference type="Proteomes" id="UP000502831"/>
    </source>
</evidence>
<keyword evidence="6 10" id="KW-0798">TonB box</keyword>
<dbReference type="PROSITE" id="PS52016">
    <property type="entry name" value="TONB_DEPENDENT_REC_3"/>
    <property type="match status" value="1"/>
</dbReference>
<dbReference type="Pfam" id="PF07715">
    <property type="entry name" value="Plug"/>
    <property type="match status" value="1"/>
</dbReference>
<evidence type="ECO:0000256" key="10">
    <source>
        <dbReference type="RuleBase" id="RU003357"/>
    </source>
</evidence>
<evidence type="ECO:0000256" key="11">
    <source>
        <dbReference type="SAM" id="SignalP"/>
    </source>
</evidence>
<dbReference type="InterPro" id="IPR000531">
    <property type="entry name" value="Beta-barrel_TonB"/>
</dbReference>
<accession>A0AA92FG50</accession>